<dbReference type="Gene3D" id="3.20.20.150">
    <property type="entry name" value="Divalent-metal-dependent TIM barrel enzymes"/>
    <property type="match status" value="1"/>
</dbReference>
<evidence type="ECO:0000256" key="8">
    <source>
        <dbReference type="HAMAP-Rule" id="MF_00606"/>
    </source>
</evidence>
<dbReference type="Proteomes" id="UP000198584">
    <property type="component" value="Unassembled WGS sequence"/>
</dbReference>
<keyword evidence="5 8" id="KW-0378">Hydrolase</keyword>
<accession>A0A1H4EGG8</accession>
<dbReference type="PANTHER" id="PTHR31290:SF5">
    <property type="entry name" value="UV-DAMAGE ENDONUCLEASE"/>
    <property type="match status" value="1"/>
</dbReference>
<proteinExistence type="inferred from homology"/>
<keyword evidence="3 8" id="KW-0227">DNA damage</keyword>
<evidence type="ECO:0000313" key="9">
    <source>
        <dbReference type="EMBL" id="SEA84171.1"/>
    </source>
</evidence>
<keyword evidence="2 8" id="KW-0255">Endonuclease</keyword>
<keyword evidence="10" id="KW-1185">Reference proteome</keyword>
<dbReference type="GO" id="GO:0004519">
    <property type="term" value="F:endonuclease activity"/>
    <property type="evidence" value="ECO:0007669"/>
    <property type="project" value="UniProtKB-UniRule"/>
</dbReference>
<comment type="function">
    <text evidence="7">Component in a DNA repair pathway. Removal of UV LIGHT damaged nucleotides. Recognizes pyrimidine dimers and cleave a phosphodiester bond immediately 5' to the lesion.</text>
</comment>
<evidence type="ECO:0000256" key="4">
    <source>
        <dbReference type="ARBA" id="ARBA00022769"/>
    </source>
</evidence>
<dbReference type="SUPFAM" id="SSF51658">
    <property type="entry name" value="Xylose isomerase-like"/>
    <property type="match status" value="1"/>
</dbReference>
<evidence type="ECO:0000313" key="10">
    <source>
        <dbReference type="Proteomes" id="UP000198584"/>
    </source>
</evidence>
<evidence type="ECO:0000256" key="3">
    <source>
        <dbReference type="ARBA" id="ARBA00022763"/>
    </source>
</evidence>
<dbReference type="GO" id="GO:0016787">
    <property type="term" value="F:hydrolase activity"/>
    <property type="evidence" value="ECO:0007669"/>
    <property type="project" value="UniProtKB-KW"/>
</dbReference>
<reference evidence="9 10" key="1">
    <citation type="submission" date="2016-10" db="EMBL/GenBank/DDBJ databases">
        <authorList>
            <person name="de Groot N.N."/>
        </authorList>
    </citation>
    <scope>NUCLEOTIDE SEQUENCE [LARGE SCALE GENOMIC DNA]</scope>
    <source>
        <strain evidence="9 10">CCM7597</strain>
    </source>
</reference>
<dbReference type="InterPro" id="IPR036237">
    <property type="entry name" value="Xyl_isomerase-like_sf"/>
</dbReference>
<name>A0A1H4EGG8_9BACI</name>
<dbReference type="OrthoDB" id="9782576at2"/>
<dbReference type="InterPro" id="IPR023520">
    <property type="entry name" value="UvdE_bac"/>
</dbReference>
<evidence type="ECO:0000256" key="1">
    <source>
        <dbReference type="ARBA" id="ARBA00022722"/>
    </source>
</evidence>
<dbReference type="RefSeq" id="WP_093045194.1">
    <property type="nucleotide sequence ID" value="NZ_FNQR01000009.1"/>
</dbReference>
<dbReference type="HAMAP" id="MF_00606">
    <property type="entry name" value="UV_endonuclease"/>
    <property type="match status" value="1"/>
</dbReference>
<dbReference type="PANTHER" id="PTHR31290">
    <property type="entry name" value="UV-DAMAGE ENDONUCLEASE"/>
    <property type="match status" value="1"/>
</dbReference>
<evidence type="ECO:0000256" key="5">
    <source>
        <dbReference type="ARBA" id="ARBA00022801"/>
    </source>
</evidence>
<organism evidence="9 10">
    <name type="scientific">Thalassobacillus cyri</name>
    <dbReference type="NCBI Taxonomy" id="571932"/>
    <lineage>
        <taxon>Bacteria</taxon>
        <taxon>Bacillati</taxon>
        <taxon>Bacillota</taxon>
        <taxon>Bacilli</taxon>
        <taxon>Bacillales</taxon>
        <taxon>Bacillaceae</taxon>
        <taxon>Thalassobacillus</taxon>
    </lineage>
</organism>
<comment type="function">
    <text evidence="8">Component in a DNA repair pathway. Removal of UV-light damaged nucleotides. Recognizes pyrimidine dimers and cleave a phosphodiester bond immediately 5' to the lesion.</text>
</comment>
<keyword evidence="4 8" id="KW-0228">DNA excision</keyword>
<evidence type="ECO:0000256" key="7">
    <source>
        <dbReference type="ARBA" id="ARBA00025029"/>
    </source>
</evidence>
<dbReference type="GO" id="GO:0006290">
    <property type="term" value="P:pyrimidine dimer repair"/>
    <property type="evidence" value="ECO:0007669"/>
    <property type="project" value="UniProtKB-UniRule"/>
</dbReference>
<keyword evidence="1 8" id="KW-0540">Nuclease</keyword>
<dbReference type="NCBIfam" id="TIGR00629">
    <property type="entry name" value="uvde"/>
    <property type="match status" value="1"/>
</dbReference>
<keyword evidence="6 8" id="KW-0234">DNA repair</keyword>
<dbReference type="STRING" id="571932.SAMN05421743_10959"/>
<dbReference type="EMBL" id="FNQR01000009">
    <property type="protein sequence ID" value="SEA84171.1"/>
    <property type="molecule type" value="Genomic_DNA"/>
</dbReference>
<gene>
    <name evidence="8" type="primary">uvsE</name>
    <name evidence="9" type="ORF">SAMN05421743_10959</name>
</gene>
<evidence type="ECO:0000256" key="6">
    <source>
        <dbReference type="ARBA" id="ARBA00023204"/>
    </source>
</evidence>
<sequence length="318" mass="37030">MIIRFGYVAHALNLWDASPQKTMTFTRWKQLGENERVNKLHEITRKNLLHTLRALHYNVAHEIKLYRFSSSIVPLATHEEVPWDYITPFRDLYQEIGALVKKHGVRSSFHPNQFTLFTSDKPHVTRNAVRDMEYHYAIAEAMGLEEELLINIHVGGAYGNKKEAVKRFHDNLRQLPEYIKKQMTLENDDKTYTASETLAICEEEGIPMMFDYHHYVANREEGEILDDILFQFMDTWEDSMHQPKLHVSSPKSEKAFRSHADYVSLDFLQPLIDKLKEIDQSVDFMVEAKAKDRALLQLVEDMAARRGVQRIGGATIKI</sequence>
<dbReference type="Pfam" id="PF03851">
    <property type="entry name" value="UvdE"/>
    <property type="match status" value="1"/>
</dbReference>
<dbReference type="EC" id="3.-.-.-" evidence="8"/>
<dbReference type="GO" id="GO:0009411">
    <property type="term" value="P:response to UV"/>
    <property type="evidence" value="ECO:0007669"/>
    <property type="project" value="InterPro"/>
</dbReference>
<dbReference type="InterPro" id="IPR004601">
    <property type="entry name" value="UvdE"/>
</dbReference>
<dbReference type="AlphaFoldDB" id="A0A1H4EGG8"/>
<comment type="similarity">
    <text evidence="8">Belongs to the uve1/UvsE family.</text>
</comment>
<protein>
    <recommendedName>
        <fullName evidence="8">UV DNA damage endonuclease</fullName>
        <shortName evidence="8">UV-endonuclease</shortName>
        <shortName evidence="8">UVED</shortName>
        <ecNumber evidence="8">3.-.-.-</ecNumber>
    </recommendedName>
</protein>
<dbReference type="GO" id="GO:0006289">
    <property type="term" value="P:nucleotide-excision repair"/>
    <property type="evidence" value="ECO:0007669"/>
    <property type="project" value="InterPro"/>
</dbReference>
<evidence type="ECO:0000256" key="2">
    <source>
        <dbReference type="ARBA" id="ARBA00022759"/>
    </source>
</evidence>